<sequence>MSKLIRNLRRMSLSNSENPKELPDLSTATSLQELELESWLSLVELPSSIGNATNLEKLSLSGCTSLLKLPS</sequence>
<reference evidence="2 3" key="1">
    <citation type="submission" date="2022-03" db="EMBL/GenBank/DDBJ databases">
        <authorList>
            <person name="Nunn A."/>
            <person name="Chopra R."/>
            <person name="Nunn A."/>
            <person name="Contreras Garrido A."/>
        </authorList>
    </citation>
    <scope>NUCLEOTIDE SEQUENCE [LARGE SCALE GENOMIC DNA]</scope>
</reference>
<accession>A0AAU9T408</accession>
<feature type="region of interest" description="Disordered" evidence="1">
    <location>
        <begin position="1"/>
        <end position="26"/>
    </location>
</feature>
<dbReference type="EMBL" id="OU466863">
    <property type="protein sequence ID" value="CAH2079630.1"/>
    <property type="molecule type" value="Genomic_DNA"/>
</dbReference>
<gene>
    <name evidence="2" type="ORF">TAV2_LOCUS22886</name>
</gene>
<proteinExistence type="predicted"/>
<evidence type="ECO:0000313" key="2">
    <source>
        <dbReference type="EMBL" id="CAH2079630.1"/>
    </source>
</evidence>
<dbReference type="Gene3D" id="3.80.10.10">
    <property type="entry name" value="Ribonuclease Inhibitor"/>
    <property type="match status" value="1"/>
</dbReference>
<keyword evidence="3" id="KW-1185">Reference proteome</keyword>
<dbReference type="Proteomes" id="UP000836841">
    <property type="component" value="Chromosome 7"/>
</dbReference>
<evidence type="ECO:0000256" key="1">
    <source>
        <dbReference type="SAM" id="MobiDB-lite"/>
    </source>
</evidence>
<organism evidence="2 3">
    <name type="scientific">Thlaspi arvense</name>
    <name type="common">Field penny-cress</name>
    <dbReference type="NCBI Taxonomy" id="13288"/>
    <lineage>
        <taxon>Eukaryota</taxon>
        <taxon>Viridiplantae</taxon>
        <taxon>Streptophyta</taxon>
        <taxon>Embryophyta</taxon>
        <taxon>Tracheophyta</taxon>
        <taxon>Spermatophyta</taxon>
        <taxon>Magnoliopsida</taxon>
        <taxon>eudicotyledons</taxon>
        <taxon>Gunneridae</taxon>
        <taxon>Pentapetalae</taxon>
        <taxon>rosids</taxon>
        <taxon>malvids</taxon>
        <taxon>Brassicales</taxon>
        <taxon>Brassicaceae</taxon>
        <taxon>Thlaspideae</taxon>
        <taxon>Thlaspi</taxon>
    </lineage>
</organism>
<dbReference type="AlphaFoldDB" id="A0AAU9T408"/>
<dbReference type="SUPFAM" id="SSF52058">
    <property type="entry name" value="L domain-like"/>
    <property type="match status" value="1"/>
</dbReference>
<protein>
    <submittedName>
        <fullName evidence="2">Uncharacterized protein</fullName>
    </submittedName>
</protein>
<name>A0AAU9T408_THLAR</name>
<evidence type="ECO:0000313" key="3">
    <source>
        <dbReference type="Proteomes" id="UP000836841"/>
    </source>
</evidence>
<dbReference type="InterPro" id="IPR032675">
    <property type="entry name" value="LRR_dom_sf"/>
</dbReference>